<organism evidence="2 3">
    <name type="scientific">Tritrichomonas musculus</name>
    <dbReference type="NCBI Taxonomy" id="1915356"/>
    <lineage>
        <taxon>Eukaryota</taxon>
        <taxon>Metamonada</taxon>
        <taxon>Parabasalia</taxon>
        <taxon>Tritrichomonadida</taxon>
        <taxon>Tritrichomonadidae</taxon>
        <taxon>Tritrichomonas</taxon>
    </lineage>
</organism>
<feature type="signal peptide" evidence="1">
    <location>
        <begin position="1"/>
        <end position="23"/>
    </location>
</feature>
<dbReference type="EMBL" id="JAPFFF010000003">
    <property type="protein sequence ID" value="KAK8895655.1"/>
    <property type="molecule type" value="Genomic_DNA"/>
</dbReference>
<keyword evidence="1" id="KW-0732">Signal</keyword>
<accession>A0ABR2L081</accession>
<keyword evidence="3" id="KW-1185">Reference proteome</keyword>
<evidence type="ECO:0008006" key="4">
    <source>
        <dbReference type="Google" id="ProtNLM"/>
    </source>
</evidence>
<name>A0ABR2L081_9EUKA</name>
<evidence type="ECO:0000313" key="3">
    <source>
        <dbReference type="Proteomes" id="UP001470230"/>
    </source>
</evidence>
<proteinExistence type="predicted"/>
<protein>
    <recommendedName>
        <fullName evidence="4">Transmembrane protein</fullName>
    </recommendedName>
</protein>
<feature type="chain" id="PRO_5045090423" description="Transmembrane protein" evidence="1">
    <location>
        <begin position="24"/>
        <end position="534"/>
    </location>
</feature>
<evidence type="ECO:0000256" key="1">
    <source>
        <dbReference type="SAM" id="SignalP"/>
    </source>
</evidence>
<sequence length="534" mass="61899">MKFLKLRSIIISFCFLLTAIVLCLDNQPQQFPLPDDAESPDCLKIDILNISKDTNRILISMRALPPFIEFPIEAAPHLIKIVGETSTSLFSYFYNDFWDFNASYEKIDNGRSTDYDYFDFNFNILQTINGNVSISVFCNQIKLEKYDLEDEEKRILKNSEQSNFSVQHQNSISTFNFSIDEIRYYPIGWSKIESLEMNSFKFSGFSILKSNLIFHSTTISEIKPFKFGLYNYNFSIDVRNSVQFCGYSNQSYYVDEVFIISSQSIKIMSNQLFMRDCILRMYFTMLKIDGYKSSLINETINITDINKTINNTSIKMSHNLNENSISKINNQSEVSLKSSKISIKLLIINDTLDESEIENDSLIVSKEKYQIFENLFGPNSIEIINMDDRKCFREGIFFPLEDNITHLSDDLFLSKIGDDAFNISLLKDKFIFQNYSNKFKSLTDSFDISHSSEFTLLNISDNISEILNLIYNCDLLIISKQENLPFALFMHNGAELIQINGNKFVGEKISALNNLTNFKYYDDLNNFLEKENCK</sequence>
<evidence type="ECO:0000313" key="2">
    <source>
        <dbReference type="EMBL" id="KAK8895655.1"/>
    </source>
</evidence>
<comment type="caution">
    <text evidence="2">The sequence shown here is derived from an EMBL/GenBank/DDBJ whole genome shotgun (WGS) entry which is preliminary data.</text>
</comment>
<reference evidence="2 3" key="1">
    <citation type="submission" date="2024-04" db="EMBL/GenBank/DDBJ databases">
        <title>Tritrichomonas musculus Genome.</title>
        <authorList>
            <person name="Alves-Ferreira E."/>
            <person name="Grigg M."/>
            <person name="Lorenzi H."/>
            <person name="Galac M."/>
        </authorList>
    </citation>
    <scope>NUCLEOTIDE SEQUENCE [LARGE SCALE GENOMIC DNA]</scope>
    <source>
        <strain evidence="2 3">EAF2021</strain>
    </source>
</reference>
<dbReference type="Proteomes" id="UP001470230">
    <property type="component" value="Unassembled WGS sequence"/>
</dbReference>
<gene>
    <name evidence="2" type="ORF">M9Y10_024125</name>
</gene>